<dbReference type="InterPro" id="IPR038050">
    <property type="entry name" value="Neuro_actylchol_rec"/>
</dbReference>
<sequence>MSGKSNGNQSKNGEVKPWGRRFLRWWIIGVILIFLLVGSYMVGTVYENKQSAVTRHVQWISPNLTETGLSADDFNLSSNITPTKVISGFYVDRIKDLSLSDSVWTVDFYIWFKWNGSEVNPGENFQVIDGEIEKKELVDEYTNGTEHYQIYYVTAKITKFFDVLRFPVDSHLLKLEIEDKKTERENLIYVADNSTSNINPGVQIHGYSVEKFSVLEKPHIYNSSFGDPRIETRPTSYSQLRAGIDISRPDLGFYFRIFIGLFVAVAAALVALFIKPTEAEPRFGLGAGALFVAIANTIVTSGLIPKTGIMTLADMVNDLGLLLILITIVESTISLYIYDIRGEKELSRILDRISFIFLLIIYIIVNAVIVTSGW</sequence>
<comment type="caution">
    <text evidence="2">The sequence shown here is derived from an EMBL/GenBank/DDBJ whole genome shotgun (WGS) entry which is preliminary data.</text>
</comment>
<keyword evidence="1" id="KW-0812">Transmembrane</keyword>
<keyword evidence="3" id="KW-1185">Reference proteome</keyword>
<dbReference type="RefSeq" id="WP_004031913.1">
    <property type="nucleotide sequence ID" value="NZ_AMPO01000013.1"/>
</dbReference>
<organism evidence="2 3">
    <name type="scientific">Methanobacterium formicicum (strain DSM 3637 / PP1)</name>
    <dbReference type="NCBI Taxonomy" id="1204725"/>
    <lineage>
        <taxon>Archaea</taxon>
        <taxon>Methanobacteriati</taxon>
        <taxon>Methanobacteriota</taxon>
        <taxon>Methanomada group</taxon>
        <taxon>Methanobacteria</taxon>
        <taxon>Methanobacteriales</taxon>
        <taxon>Methanobacteriaceae</taxon>
        <taxon>Methanobacterium</taxon>
    </lineage>
</organism>
<dbReference type="Gene3D" id="2.70.170.10">
    <property type="entry name" value="Neurotransmitter-gated ion-channel ligand-binding domain"/>
    <property type="match status" value="1"/>
</dbReference>
<keyword evidence="1" id="KW-1133">Transmembrane helix</keyword>
<dbReference type="EMBL" id="AMPO01000013">
    <property type="protein sequence ID" value="EKF84720.1"/>
    <property type="molecule type" value="Genomic_DNA"/>
</dbReference>
<dbReference type="Gene3D" id="1.20.58.390">
    <property type="entry name" value="Neurotransmitter-gated ion-channel transmembrane domain"/>
    <property type="match status" value="1"/>
</dbReference>
<dbReference type="Proteomes" id="UP000007360">
    <property type="component" value="Unassembled WGS sequence"/>
</dbReference>
<keyword evidence="1" id="KW-0472">Membrane</keyword>
<dbReference type="OrthoDB" id="68608at2157"/>
<reference evidence="2 3" key="1">
    <citation type="journal article" date="2012" name="J. Bacteriol.">
        <title>Draft genome sequence of Methanobacterium formicicum DSM 3637, an archaebacterium isolated from the methane producer amoeba Pelomyxa palustris.</title>
        <authorList>
            <person name="Gutierrez G."/>
        </authorList>
    </citation>
    <scope>NUCLEOTIDE SEQUENCE [LARGE SCALE GENOMIC DNA]</scope>
    <source>
        <strain evidence="3">DSM 3637 / PP1</strain>
    </source>
</reference>
<dbReference type="GO" id="GO:0005230">
    <property type="term" value="F:extracellular ligand-gated monoatomic ion channel activity"/>
    <property type="evidence" value="ECO:0007669"/>
    <property type="project" value="InterPro"/>
</dbReference>
<dbReference type="GO" id="GO:0016020">
    <property type="term" value="C:membrane"/>
    <property type="evidence" value="ECO:0007669"/>
    <property type="project" value="InterPro"/>
</dbReference>
<evidence type="ECO:0000313" key="2">
    <source>
        <dbReference type="EMBL" id="EKF84720.1"/>
    </source>
</evidence>
<feature type="transmembrane region" description="Helical" evidence="1">
    <location>
        <begin position="319"/>
        <end position="338"/>
    </location>
</feature>
<dbReference type="AlphaFoldDB" id="K2RPP4"/>
<protein>
    <recommendedName>
        <fullName evidence="4">Neurotransmitter-gated ion-channel ligand-binding domain-containing protein</fullName>
    </recommendedName>
</protein>
<evidence type="ECO:0008006" key="4">
    <source>
        <dbReference type="Google" id="ProtNLM"/>
    </source>
</evidence>
<proteinExistence type="predicted"/>
<feature type="transmembrane region" description="Helical" evidence="1">
    <location>
        <begin position="283"/>
        <end position="304"/>
    </location>
</feature>
<accession>K2RPP4</accession>
<name>K2RPP4_METFP</name>
<gene>
    <name evidence="2" type="ORF">A994_11941</name>
</gene>
<feature type="transmembrane region" description="Helical" evidence="1">
    <location>
        <begin position="350"/>
        <end position="370"/>
    </location>
</feature>
<feature type="transmembrane region" description="Helical" evidence="1">
    <location>
        <begin position="253"/>
        <end position="274"/>
    </location>
</feature>
<dbReference type="InterPro" id="IPR036734">
    <property type="entry name" value="Neur_chan_lig-bd_sf"/>
</dbReference>
<dbReference type="PATRIC" id="fig|1204725.3.peg.2398"/>
<feature type="transmembrane region" description="Helical" evidence="1">
    <location>
        <begin position="21"/>
        <end position="42"/>
    </location>
</feature>
<evidence type="ECO:0000313" key="3">
    <source>
        <dbReference type="Proteomes" id="UP000007360"/>
    </source>
</evidence>
<evidence type="ECO:0000256" key="1">
    <source>
        <dbReference type="SAM" id="Phobius"/>
    </source>
</evidence>